<name>A0A8T3A5G6_DENNO</name>
<reference evidence="1" key="1">
    <citation type="journal article" date="2022" name="Front. Genet.">
        <title>Chromosome-Scale Assembly of the Dendrobium nobile Genome Provides Insights Into the Molecular Mechanism of the Biosynthesis of the Medicinal Active Ingredient of Dendrobium.</title>
        <authorList>
            <person name="Xu Q."/>
            <person name="Niu S.-C."/>
            <person name="Li K.-L."/>
            <person name="Zheng P.-J."/>
            <person name="Zhang X.-J."/>
            <person name="Jia Y."/>
            <person name="Liu Y."/>
            <person name="Niu Y.-X."/>
            <person name="Yu L.-H."/>
            <person name="Chen D.-F."/>
            <person name="Zhang G.-Q."/>
        </authorList>
    </citation>
    <scope>NUCLEOTIDE SEQUENCE</scope>
    <source>
        <tissue evidence="1">Leaf</tissue>
    </source>
</reference>
<organism evidence="1 2">
    <name type="scientific">Dendrobium nobile</name>
    <name type="common">Orchid</name>
    <dbReference type="NCBI Taxonomy" id="94219"/>
    <lineage>
        <taxon>Eukaryota</taxon>
        <taxon>Viridiplantae</taxon>
        <taxon>Streptophyta</taxon>
        <taxon>Embryophyta</taxon>
        <taxon>Tracheophyta</taxon>
        <taxon>Spermatophyta</taxon>
        <taxon>Magnoliopsida</taxon>
        <taxon>Liliopsida</taxon>
        <taxon>Asparagales</taxon>
        <taxon>Orchidaceae</taxon>
        <taxon>Epidendroideae</taxon>
        <taxon>Malaxideae</taxon>
        <taxon>Dendrobiinae</taxon>
        <taxon>Dendrobium</taxon>
    </lineage>
</organism>
<protein>
    <submittedName>
        <fullName evidence="1">Uncharacterized protein</fullName>
    </submittedName>
</protein>
<dbReference type="Proteomes" id="UP000829196">
    <property type="component" value="Unassembled WGS sequence"/>
</dbReference>
<keyword evidence="2" id="KW-1185">Reference proteome</keyword>
<gene>
    <name evidence="1" type="ORF">KFK09_026026</name>
</gene>
<sequence>MSPVSELSSADCHLPATNSSFDEVPFGKTTMGWQVDLPAAIPVEEALGGVTNSRRAAAATSLIGAEVLHTYFLPT</sequence>
<comment type="caution">
    <text evidence="1">The sequence shown here is derived from an EMBL/GenBank/DDBJ whole genome shotgun (WGS) entry which is preliminary data.</text>
</comment>
<dbReference type="AlphaFoldDB" id="A0A8T3A5G6"/>
<evidence type="ECO:0000313" key="1">
    <source>
        <dbReference type="EMBL" id="KAI0491766.1"/>
    </source>
</evidence>
<evidence type="ECO:0000313" key="2">
    <source>
        <dbReference type="Proteomes" id="UP000829196"/>
    </source>
</evidence>
<accession>A0A8T3A5G6</accession>
<proteinExistence type="predicted"/>
<dbReference type="EMBL" id="JAGYWB010000018">
    <property type="protein sequence ID" value="KAI0491766.1"/>
    <property type="molecule type" value="Genomic_DNA"/>
</dbReference>